<name>A0ACB7XKP0_9ERIC</name>
<dbReference type="EMBL" id="CM037160">
    <property type="protein sequence ID" value="KAH7840963.1"/>
    <property type="molecule type" value="Genomic_DNA"/>
</dbReference>
<organism evidence="1 2">
    <name type="scientific">Vaccinium darrowii</name>
    <dbReference type="NCBI Taxonomy" id="229202"/>
    <lineage>
        <taxon>Eukaryota</taxon>
        <taxon>Viridiplantae</taxon>
        <taxon>Streptophyta</taxon>
        <taxon>Embryophyta</taxon>
        <taxon>Tracheophyta</taxon>
        <taxon>Spermatophyta</taxon>
        <taxon>Magnoliopsida</taxon>
        <taxon>eudicotyledons</taxon>
        <taxon>Gunneridae</taxon>
        <taxon>Pentapetalae</taxon>
        <taxon>asterids</taxon>
        <taxon>Ericales</taxon>
        <taxon>Ericaceae</taxon>
        <taxon>Vaccinioideae</taxon>
        <taxon>Vaccinieae</taxon>
        <taxon>Vaccinium</taxon>
    </lineage>
</organism>
<protein>
    <submittedName>
        <fullName evidence="1">Uncharacterized protein</fullName>
    </submittedName>
</protein>
<comment type="caution">
    <text evidence="1">The sequence shown here is derived from an EMBL/GenBank/DDBJ whole genome shotgun (WGS) entry which is preliminary data.</text>
</comment>
<dbReference type="Proteomes" id="UP000828048">
    <property type="component" value="Chromosome 10"/>
</dbReference>
<accession>A0ACB7XKP0</accession>
<gene>
    <name evidence="1" type="ORF">Vadar_023924</name>
</gene>
<evidence type="ECO:0000313" key="1">
    <source>
        <dbReference type="EMBL" id="KAH7840963.1"/>
    </source>
</evidence>
<proteinExistence type="predicted"/>
<keyword evidence="2" id="KW-1185">Reference proteome</keyword>
<reference evidence="1 2" key="1">
    <citation type="journal article" date="2021" name="Hortic Res">
        <title>High-quality reference genome and annotation aids understanding of berry development for evergreen blueberry (Vaccinium darrowii).</title>
        <authorList>
            <person name="Yu J."/>
            <person name="Hulse-Kemp A.M."/>
            <person name="Babiker E."/>
            <person name="Staton M."/>
        </authorList>
    </citation>
    <scope>NUCLEOTIDE SEQUENCE [LARGE SCALE GENOMIC DNA]</scope>
    <source>
        <strain evidence="2">cv. NJ 8807/NJ 8810</strain>
        <tissue evidence="1">Young leaf</tissue>
    </source>
</reference>
<evidence type="ECO:0000313" key="2">
    <source>
        <dbReference type="Proteomes" id="UP000828048"/>
    </source>
</evidence>
<sequence>MYDIFQEFGLQCFDGYKICEMQSRERIKRNKGLASAFQELNGGLRPVCEIHELPLAMTWVPCSACNGLLRGQLWSKDGFSTGVEFCADINSPLTDFLKIGKSSHLRKGLVARRALSSLNMLYCSDITQLSVDEYPLVPYARRCKLSGWFTICLQSFYTGNDIYVLEFFLPARSKVDENIPTKLSFILGTMEKNFKTFRLASGKELGELMSVDIIDFQNDQKMCSVQSIQATRDFSILSSDLSSEQSSASVSN</sequence>